<protein>
    <submittedName>
        <fullName evidence="2">PHP domain-containing protein</fullName>
    </submittedName>
</protein>
<sequence length="266" mass="29895">MKADLHVHSHYSDGADSIETIMTKAKQNGVTHISLVDHDTVDGQDIIRQVGRAYNITTIPGIEISAFDYKRKRKVHILGYHYRPVASHILKVCNPILERRNELSLWQIQQLRKLGYEIEPDIIKEKALPSQTIYKQHVMDYLIKAPYSSTTYKELYQKLFKNLIAGDIEYVDVFAAVEAIVKDGGLAVVAHPGQLDSYDLVPELVEVGLGGIERNHIDHTEQDHRKVEVLAKSYNLVMTGGSDYHGSFGVPIQIGDITSPLNPLLS</sequence>
<dbReference type="AlphaFoldDB" id="A0A923L411"/>
<dbReference type="PANTHER" id="PTHR42924:SF3">
    <property type="entry name" value="POLYMERASE_HISTIDINOL PHOSPHATASE N-TERMINAL DOMAIN-CONTAINING PROTEIN"/>
    <property type="match status" value="1"/>
</dbReference>
<dbReference type="Gene3D" id="3.20.20.140">
    <property type="entry name" value="Metal-dependent hydrolases"/>
    <property type="match status" value="1"/>
</dbReference>
<dbReference type="SUPFAM" id="SSF89550">
    <property type="entry name" value="PHP domain-like"/>
    <property type="match status" value="1"/>
</dbReference>
<organism evidence="2 3">
    <name type="scientific">Ornithinibacillus hominis</name>
    <dbReference type="NCBI Taxonomy" id="2763055"/>
    <lineage>
        <taxon>Bacteria</taxon>
        <taxon>Bacillati</taxon>
        <taxon>Bacillota</taxon>
        <taxon>Bacilli</taxon>
        <taxon>Bacillales</taxon>
        <taxon>Bacillaceae</taxon>
        <taxon>Ornithinibacillus</taxon>
    </lineage>
</organism>
<dbReference type="GO" id="GO:0035312">
    <property type="term" value="F:5'-3' DNA exonuclease activity"/>
    <property type="evidence" value="ECO:0007669"/>
    <property type="project" value="TreeGrafter"/>
</dbReference>
<proteinExistence type="predicted"/>
<dbReference type="Proteomes" id="UP000637359">
    <property type="component" value="Unassembled WGS sequence"/>
</dbReference>
<evidence type="ECO:0000313" key="3">
    <source>
        <dbReference type="Proteomes" id="UP000637359"/>
    </source>
</evidence>
<name>A0A923L411_9BACI</name>
<dbReference type="InterPro" id="IPR004013">
    <property type="entry name" value="PHP_dom"/>
</dbReference>
<dbReference type="RefSeq" id="WP_186868800.1">
    <property type="nucleotide sequence ID" value="NZ_JACOOL010000002.1"/>
</dbReference>
<evidence type="ECO:0000313" key="2">
    <source>
        <dbReference type="EMBL" id="MBC5636099.1"/>
    </source>
</evidence>
<dbReference type="EMBL" id="JACOOL010000002">
    <property type="protein sequence ID" value="MBC5636099.1"/>
    <property type="molecule type" value="Genomic_DNA"/>
</dbReference>
<accession>A0A923L411</accession>
<gene>
    <name evidence="2" type="ORF">H8S33_04565</name>
</gene>
<dbReference type="Gene3D" id="1.10.150.650">
    <property type="match status" value="1"/>
</dbReference>
<dbReference type="Pfam" id="PF02811">
    <property type="entry name" value="PHP"/>
    <property type="match status" value="1"/>
</dbReference>
<dbReference type="GO" id="GO:0004534">
    <property type="term" value="F:5'-3' RNA exonuclease activity"/>
    <property type="evidence" value="ECO:0007669"/>
    <property type="project" value="TreeGrafter"/>
</dbReference>
<dbReference type="SMART" id="SM00481">
    <property type="entry name" value="POLIIIAc"/>
    <property type="match status" value="1"/>
</dbReference>
<comment type="caution">
    <text evidence="2">The sequence shown here is derived from an EMBL/GenBank/DDBJ whole genome shotgun (WGS) entry which is preliminary data.</text>
</comment>
<reference evidence="2" key="1">
    <citation type="submission" date="2020-08" db="EMBL/GenBank/DDBJ databases">
        <title>Genome public.</title>
        <authorList>
            <person name="Liu C."/>
            <person name="Sun Q."/>
        </authorList>
    </citation>
    <scope>NUCLEOTIDE SEQUENCE</scope>
    <source>
        <strain evidence="2">BX22</strain>
    </source>
</reference>
<dbReference type="InterPro" id="IPR052018">
    <property type="entry name" value="PHP_domain"/>
</dbReference>
<evidence type="ECO:0000259" key="1">
    <source>
        <dbReference type="SMART" id="SM00481"/>
    </source>
</evidence>
<keyword evidence="3" id="KW-1185">Reference proteome</keyword>
<dbReference type="InterPro" id="IPR003141">
    <property type="entry name" value="Pol/His_phosphatase_N"/>
</dbReference>
<dbReference type="InterPro" id="IPR016195">
    <property type="entry name" value="Pol/histidinol_Pase-like"/>
</dbReference>
<dbReference type="CDD" id="cd07438">
    <property type="entry name" value="PHP_HisPPase_AMP"/>
    <property type="match status" value="1"/>
</dbReference>
<feature type="domain" description="Polymerase/histidinol phosphatase N-terminal" evidence="1">
    <location>
        <begin position="3"/>
        <end position="68"/>
    </location>
</feature>
<dbReference type="PANTHER" id="PTHR42924">
    <property type="entry name" value="EXONUCLEASE"/>
    <property type="match status" value="1"/>
</dbReference>